<organism evidence="8 9">
    <name type="scientific">Fusarium coffeatum</name>
    <dbReference type="NCBI Taxonomy" id="231269"/>
    <lineage>
        <taxon>Eukaryota</taxon>
        <taxon>Fungi</taxon>
        <taxon>Dikarya</taxon>
        <taxon>Ascomycota</taxon>
        <taxon>Pezizomycotina</taxon>
        <taxon>Sordariomycetes</taxon>
        <taxon>Hypocreomycetidae</taxon>
        <taxon>Hypocreales</taxon>
        <taxon>Nectriaceae</taxon>
        <taxon>Fusarium</taxon>
        <taxon>Fusarium incarnatum-equiseti species complex</taxon>
    </lineage>
</organism>
<dbReference type="SUPFAM" id="SSF56112">
    <property type="entry name" value="Protein kinase-like (PK-like)"/>
    <property type="match status" value="1"/>
</dbReference>
<dbReference type="InterPro" id="IPR001245">
    <property type="entry name" value="Ser-Thr/Tyr_kinase_cat_dom"/>
</dbReference>
<dbReference type="Gene3D" id="1.10.510.10">
    <property type="entry name" value="Transferase(Phosphotransferase) domain 1"/>
    <property type="match status" value="1"/>
</dbReference>
<keyword evidence="5 6" id="KW-0067">ATP-binding</keyword>
<evidence type="ECO:0000256" key="1">
    <source>
        <dbReference type="ARBA" id="ARBA00022527"/>
    </source>
</evidence>
<dbReference type="PROSITE" id="PS50011">
    <property type="entry name" value="PROTEIN_KINASE_DOM"/>
    <property type="match status" value="1"/>
</dbReference>
<dbReference type="GO" id="GO:0005634">
    <property type="term" value="C:nucleus"/>
    <property type="evidence" value="ECO:0007669"/>
    <property type="project" value="TreeGrafter"/>
</dbReference>
<dbReference type="Proteomes" id="UP000253153">
    <property type="component" value="Unassembled WGS sequence"/>
</dbReference>
<dbReference type="PROSITE" id="PS00107">
    <property type="entry name" value="PROTEIN_KINASE_ATP"/>
    <property type="match status" value="1"/>
</dbReference>
<dbReference type="RefSeq" id="XP_031020647.1">
    <property type="nucleotide sequence ID" value="XM_031155235.1"/>
</dbReference>
<dbReference type="PANTHER" id="PTHR45646">
    <property type="entry name" value="SERINE/THREONINE-PROTEIN KINASE DOA-RELATED"/>
    <property type="match status" value="1"/>
</dbReference>
<dbReference type="InterPro" id="IPR011009">
    <property type="entry name" value="Kinase-like_dom_sf"/>
</dbReference>
<gene>
    <name evidence="8" type="ORF">FIESC28_01084</name>
</gene>
<accession>A0A366SBM0</accession>
<feature type="domain" description="Protein kinase" evidence="7">
    <location>
        <begin position="54"/>
        <end position="390"/>
    </location>
</feature>
<dbReference type="EMBL" id="QKXC01000030">
    <property type="protein sequence ID" value="RBR26056.1"/>
    <property type="molecule type" value="Genomic_DNA"/>
</dbReference>
<dbReference type="PANTHER" id="PTHR45646:SF11">
    <property type="entry name" value="SERINE_THREONINE-PROTEIN KINASE DOA"/>
    <property type="match status" value="1"/>
</dbReference>
<dbReference type="GO" id="GO:0005524">
    <property type="term" value="F:ATP binding"/>
    <property type="evidence" value="ECO:0007669"/>
    <property type="project" value="UniProtKB-UniRule"/>
</dbReference>
<dbReference type="OrthoDB" id="5979581at2759"/>
<proteinExistence type="predicted"/>
<keyword evidence="4" id="KW-0418">Kinase</keyword>
<comment type="caution">
    <text evidence="8">The sequence shown here is derived from an EMBL/GenBank/DDBJ whole genome shotgun (WGS) entry which is preliminary data.</text>
</comment>
<dbReference type="GO" id="GO:0043484">
    <property type="term" value="P:regulation of RNA splicing"/>
    <property type="evidence" value="ECO:0007669"/>
    <property type="project" value="TreeGrafter"/>
</dbReference>
<evidence type="ECO:0000256" key="6">
    <source>
        <dbReference type="PROSITE-ProRule" id="PRU10141"/>
    </source>
</evidence>
<evidence type="ECO:0000256" key="4">
    <source>
        <dbReference type="ARBA" id="ARBA00022777"/>
    </source>
</evidence>
<dbReference type="Gene3D" id="3.30.200.20">
    <property type="entry name" value="Phosphorylase Kinase, domain 1"/>
    <property type="match status" value="1"/>
</dbReference>
<evidence type="ECO:0000313" key="8">
    <source>
        <dbReference type="EMBL" id="RBR26056.1"/>
    </source>
</evidence>
<evidence type="ECO:0000256" key="3">
    <source>
        <dbReference type="ARBA" id="ARBA00022741"/>
    </source>
</evidence>
<name>A0A366SBM0_9HYPO</name>
<sequence length="399" mass="44448">MATGTDDSDCAAVWGDFVDSDDQCDVEDAAEPAERYDEGLYYPICIGEILINRYRVEHKLGHGGFSTVWMAHDMVNNNDVALKIMTPGPPAEREYTAQDMIATTVQDTSRLLLYRETFLLPAPTTQHRVLVFPLLGPSLRTHASSMSVAARMSSAKQLLQAIKALHDGGVVHRDINSSNVLYGLTPFKSGTDLVTKYEYLGRPRKMHIPTCKPMWKEGELVMPISPHKSLVQETVTLADFGLAVKSDTSVECKGEPPAIYCAPERFHGVESGFASDMWSYMCIFADLCIGFSLFRGSVPRSALDFMVRSLGPLPSKWRGSYDGGGQYDESWYNQNRGPDSHQTLEAKIERSRYEISPVEKELVRSILQRGLSYLPEHRLSAGQLLEDASFKELMASYGL</sequence>
<dbReference type="GeneID" id="41990531"/>
<keyword evidence="2" id="KW-0808">Transferase</keyword>
<dbReference type="InterPro" id="IPR000719">
    <property type="entry name" value="Prot_kinase_dom"/>
</dbReference>
<dbReference type="InterPro" id="IPR017441">
    <property type="entry name" value="Protein_kinase_ATP_BS"/>
</dbReference>
<dbReference type="AlphaFoldDB" id="A0A366SBM0"/>
<feature type="binding site" evidence="6">
    <location>
        <position position="83"/>
    </location>
    <ligand>
        <name>ATP</name>
        <dbReference type="ChEBI" id="CHEBI:30616"/>
    </ligand>
</feature>
<dbReference type="InterPro" id="IPR051175">
    <property type="entry name" value="CLK_kinases"/>
</dbReference>
<keyword evidence="3 6" id="KW-0547">Nucleotide-binding</keyword>
<evidence type="ECO:0000259" key="7">
    <source>
        <dbReference type="PROSITE" id="PS50011"/>
    </source>
</evidence>
<evidence type="ECO:0000256" key="5">
    <source>
        <dbReference type="ARBA" id="ARBA00022840"/>
    </source>
</evidence>
<keyword evidence="9" id="KW-1185">Reference proteome</keyword>
<keyword evidence="1" id="KW-0723">Serine/threonine-protein kinase</keyword>
<evidence type="ECO:0000256" key="2">
    <source>
        <dbReference type="ARBA" id="ARBA00022679"/>
    </source>
</evidence>
<reference evidence="8 9" key="1">
    <citation type="submission" date="2018-06" db="EMBL/GenBank/DDBJ databases">
        <title>Fusarium incarnatum-equiseti species complex species 28.</title>
        <authorList>
            <person name="Gardiner D.M."/>
        </authorList>
    </citation>
    <scope>NUCLEOTIDE SEQUENCE [LARGE SCALE GENOMIC DNA]</scope>
    <source>
        <strain evidence="8 9">FIESC_28</strain>
    </source>
</reference>
<evidence type="ECO:0000313" key="9">
    <source>
        <dbReference type="Proteomes" id="UP000253153"/>
    </source>
</evidence>
<dbReference type="Pfam" id="PF07714">
    <property type="entry name" value="PK_Tyr_Ser-Thr"/>
    <property type="match status" value="1"/>
</dbReference>
<dbReference type="GO" id="GO:0004674">
    <property type="term" value="F:protein serine/threonine kinase activity"/>
    <property type="evidence" value="ECO:0007669"/>
    <property type="project" value="UniProtKB-KW"/>
</dbReference>
<protein>
    <recommendedName>
        <fullName evidence="7">Protein kinase domain-containing protein</fullName>
    </recommendedName>
</protein>